<gene>
    <name evidence="1" type="ORF">GZ77_04580</name>
</gene>
<evidence type="ECO:0000313" key="1">
    <source>
        <dbReference type="EMBL" id="KEQ15812.1"/>
    </source>
</evidence>
<accession>A0A081NBI9</accession>
<evidence type="ECO:0000313" key="2">
    <source>
        <dbReference type="Proteomes" id="UP000028006"/>
    </source>
</evidence>
<sequence>MKNEPDTLAEANWKIIPTPVWAKTEVYYWMTTYGTVTKSDLLPYSFLRDFQVSERKRLLGI</sequence>
<reference evidence="1 2" key="1">
    <citation type="submission" date="2014-06" db="EMBL/GenBank/DDBJ databases">
        <title>Whole Genome Sequences of Three Symbiotic Endozoicomonas Bacteria.</title>
        <authorList>
            <person name="Neave M.J."/>
            <person name="Apprill A."/>
            <person name="Voolstra C.R."/>
        </authorList>
    </citation>
    <scope>NUCLEOTIDE SEQUENCE [LARGE SCALE GENOMIC DNA]</scope>
    <source>
        <strain evidence="1 2">LMG 24815</strain>
    </source>
</reference>
<comment type="caution">
    <text evidence="1">The sequence shown here is derived from an EMBL/GenBank/DDBJ whole genome shotgun (WGS) entry which is preliminary data.</text>
</comment>
<name>A0A081NBI9_9GAMM</name>
<dbReference type="Proteomes" id="UP000028006">
    <property type="component" value="Unassembled WGS sequence"/>
</dbReference>
<dbReference type="AlphaFoldDB" id="A0A081NBI9"/>
<keyword evidence="2" id="KW-1185">Reference proteome</keyword>
<protein>
    <submittedName>
        <fullName evidence="1">Uncharacterized protein</fullName>
    </submittedName>
</protein>
<proteinExistence type="predicted"/>
<dbReference type="EMBL" id="JOKG01000001">
    <property type="protein sequence ID" value="KEQ15812.1"/>
    <property type="molecule type" value="Genomic_DNA"/>
</dbReference>
<organism evidence="1 2">
    <name type="scientific">Endozoicomonas montiporae</name>
    <dbReference type="NCBI Taxonomy" id="1027273"/>
    <lineage>
        <taxon>Bacteria</taxon>
        <taxon>Pseudomonadati</taxon>
        <taxon>Pseudomonadota</taxon>
        <taxon>Gammaproteobacteria</taxon>
        <taxon>Oceanospirillales</taxon>
        <taxon>Endozoicomonadaceae</taxon>
        <taxon>Endozoicomonas</taxon>
    </lineage>
</organism>